<reference evidence="2" key="2">
    <citation type="submission" date="2023-05" db="EMBL/GenBank/DDBJ databases">
        <authorList>
            <person name="Fouks B."/>
        </authorList>
    </citation>
    <scope>NUCLEOTIDE SEQUENCE</scope>
    <source>
        <strain evidence="2">Stay&amp;Tobe</strain>
        <tissue evidence="2">Testes</tissue>
    </source>
</reference>
<accession>A0AAD7ZR61</accession>
<sequence length="64" mass="7479">NQPYKVITRYIAKNLAIYFLILCIPKYSSIFLFSVSIFCFMAVYCSTYKKNENGKIQDTTHVAR</sequence>
<proteinExistence type="predicted"/>
<dbReference type="AlphaFoldDB" id="A0AAD7ZR61"/>
<gene>
    <name evidence="2" type="ORF">L9F63_003060</name>
</gene>
<feature type="transmembrane region" description="Helical" evidence="1">
    <location>
        <begin position="15"/>
        <end position="45"/>
    </location>
</feature>
<dbReference type="EMBL" id="JASPKZ010007296">
    <property type="protein sequence ID" value="KAJ9585141.1"/>
    <property type="molecule type" value="Genomic_DNA"/>
</dbReference>
<keyword evidence="1" id="KW-0812">Transmembrane</keyword>
<feature type="non-terminal residue" evidence="2">
    <location>
        <position position="1"/>
    </location>
</feature>
<name>A0AAD7ZR61_DIPPU</name>
<evidence type="ECO:0000313" key="3">
    <source>
        <dbReference type="Proteomes" id="UP001233999"/>
    </source>
</evidence>
<comment type="caution">
    <text evidence="2">The sequence shown here is derived from an EMBL/GenBank/DDBJ whole genome shotgun (WGS) entry which is preliminary data.</text>
</comment>
<keyword evidence="3" id="KW-1185">Reference proteome</keyword>
<dbReference type="Proteomes" id="UP001233999">
    <property type="component" value="Unassembled WGS sequence"/>
</dbReference>
<keyword evidence="1" id="KW-0472">Membrane</keyword>
<organism evidence="2 3">
    <name type="scientific">Diploptera punctata</name>
    <name type="common">Pacific beetle cockroach</name>
    <dbReference type="NCBI Taxonomy" id="6984"/>
    <lineage>
        <taxon>Eukaryota</taxon>
        <taxon>Metazoa</taxon>
        <taxon>Ecdysozoa</taxon>
        <taxon>Arthropoda</taxon>
        <taxon>Hexapoda</taxon>
        <taxon>Insecta</taxon>
        <taxon>Pterygota</taxon>
        <taxon>Neoptera</taxon>
        <taxon>Polyneoptera</taxon>
        <taxon>Dictyoptera</taxon>
        <taxon>Blattodea</taxon>
        <taxon>Blaberoidea</taxon>
        <taxon>Blaberidae</taxon>
        <taxon>Diplopterinae</taxon>
        <taxon>Diploptera</taxon>
    </lineage>
</organism>
<protein>
    <submittedName>
        <fullName evidence="2">Uncharacterized protein</fullName>
    </submittedName>
</protein>
<reference evidence="2" key="1">
    <citation type="journal article" date="2023" name="IScience">
        <title>Live-bearing cockroach genome reveals convergent evolutionary mechanisms linked to viviparity in insects and beyond.</title>
        <authorList>
            <person name="Fouks B."/>
            <person name="Harrison M.C."/>
            <person name="Mikhailova A.A."/>
            <person name="Marchal E."/>
            <person name="English S."/>
            <person name="Carruthers M."/>
            <person name="Jennings E.C."/>
            <person name="Chiamaka E.L."/>
            <person name="Frigard R.A."/>
            <person name="Pippel M."/>
            <person name="Attardo G.M."/>
            <person name="Benoit J.B."/>
            <person name="Bornberg-Bauer E."/>
            <person name="Tobe S.S."/>
        </authorList>
    </citation>
    <scope>NUCLEOTIDE SEQUENCE</scope>
    <source>
        <strain evidence="2">Stay&amp;Tobe</strain>
    </source>
</reference>
<keyword evidence="1" id="KW-1133">Transmembrane helix</keyword>
<evidence type="ECO:0000256" key="1">
    <source>
        <dbReference type="SAM" id="Phobius"/>
    </source>
</evidence>
<evidence type="ECO:0000313" key="2">
    <source>
        <dbReference type="EMBL" id="KAJ9585141.1"/>
    </source>
</evidence>
<feature type="non-terminal residue" evidence="2">
    <location>
        <position position="64"/>
    </location>
</feature>